<dbReference type="Pfam" id="PF00177">
    <property type="entry name" value="Ribosomal_S7"/>
    <property type="match status" value="1"/>
</dbReference>
<comment type="caution">
    <text evidence="5">The sequence shown here is derived from an EMBL/GenBank/DDBJ whole genome shotgun (WGS) entry which is preliminary data.</text>
</comment>
<dbReference type="GO" id="GO:1990904">
    <property type="term" value="C:ribonucleoprotein complex"/>
    <property type="evidence" value="ECO:0007669"/>
    <property type="project" value="UniProtKB-KW"/>
</dbReference>
<keyword evidence="2" id="KW-0689">Ribosomal protein</keyword>
<dbReference type="InterPro" id="IPR036823">
    <property type="entry name" value="Ribosomal_uS7_dom_sf"/>
</dbReference>
<dbReference type="InterPro" id="IPR023798">
    <property type="entry name" value="Ribosomal_uS7_dom"/>
</dbReference>
<feature type="domain" description="Small ribosomal subunit protein uS7" evidence="4">
    <location>
        <begin position="73"/>
        <end position="223"/>
    </location>
</feature>
<dbReference type="PANTHER" id="PTHR11205">
    <property type="entry name" value="RIBOSOMAL PROTEIN S7"/>
    <property type="match status" value="1"/>
</dbReference>
<dbReference type="AlphaFoldDB" id="A0AA39KUA3"/>
<dbReference type="Proteomes" id="UP001168990">
    <property type="component" value="Unassembled WGS sequence"/>
</dbReference>
<organism evidence="5 6">
    <name type="scientific">Microctonus aethiopoides</name>
    <dbReference type="NCBI Taxonomy" id="144406"/>
    <lineage>
        <taxon>Eukaryota</taxon>
        <taxon>Metazoa</taxon>
        <taxon>Ecdysozoa</taxon>
        <taxon>Arthropoda</taxon>
        <taxon>Hexapoda</taxon>
        <taxon>Insecta</taxon>
        <taxon>Pterygota</taxon>
        <taxon>Neoptera</taxon>
        <taxon>Endopterygota</taxon>
        <taxon>Hymenoptera</taxon>
        <taxon>Apocrita</taxon>
        <taxon>Ichneumonoidea</taxon>
        <taxon>Braconidae</taxon>
        <taxon>Euphorinae</taxon>
        <taxon>Microctonus</taxon>
    </lineage>
</organism>
<evidence type="ECO:0000256" key="1">
    <source>
        <dbReference type="ARBA" id="ARBA00007151"/>
    </source>
</evidence>
<dbReference type="GO" id="GO:0006412">
    <property type="term" value="P:translation"/>
    <property type="evidence" value="ECO:0007669"/>
    <property type="project" value="InterPro"/>
</dbReference>
<dbReference type="Gene3D" id="1.10.455.10">
    <property type="entry name" value="Ribosomal protein S7 domain"/>
    <property type="match status" value="1"/>
</dbReference>
<dbReference type="GO" id="GO:0005840">
    <property type="term" value="C:ribosome"/>
    <property type="evidence" value="ECO:0007669"/>
    <property type="project" value="UniProtKB-KW"/>
</dbReference>
<reference evidence="5" key="2">
    <citation type="submission" date="2023-03" db="EMBL/GenBank/DDBJ databases">
        <authorList>
            <person name="Inwood S.N."/>
            <person name="Skelly J.G."/>
            <person name="Guhlin J."/>
            <person name="Harrop T.W.R."/>
            <person name="Goldson S.G."/>
            <person name="Dearden P.K."/>
        </authorList>
    </citation>
    <scope>NUCLEOTIDE SEQUENCE</scope>
    <source>
        <strain evidence="5">Irish</strain>
        <tissue evidence="5">Whole body</tissue>
    </source>
</reference>
<dbReference type="SUPFAM" id="SSF47973">
    <property type="entry name" value="Ribosomal protein S7"/>
    <property type="match status" value="1"/>
</dbReference>
<gene>
    <name evidence="5" type="ORF">PV328_007018</name>
</gene>
<proteinExistence type="inferred from homology"/>
<dbReference type="InterPro" id="IPR000235">
    <property type="entry name" value="Ribosomal_uS7"/>
</dbReference>
<evidence type="ECO:0000313" key="6">
    <source>
        <dbReference type="Proteomes" id="UP001168990"/>
    </source>
</evidence>
<accession>A0AA39KUA3</accession>
<dbReference type="CDD" id="cd14870">
    <property type="entry name" value="uS7_Mitochondria_Mammalian"/>
    <property type="match status" value="1"/>
</dbReference>
<sequence>MVLIQKMRLQTLIKFLDPIRLTNIGVVKSYSVFPPNHVKPVFRKSEQALLKETGEAEKLAHVPIRPPLDSETSSEFYDPVIAKFTNYIMRDGRKNLARSIIEQTFEKIKRTQLMRYHKASPEERHSIILDPKEILYKAIENVSPVMELIPIKRGGGTYQVPVPLLEKRQKFLGSKWLIKAALDKPGEVRYHDVLAKELIDAANNQGRVVKKKHDLHKQCEANRSYAHFRWT</sequence>
<evidence type="ECO:0000313" key="5">
    <source>
        <dbReference type="EMBL" id="KAK0173876.1"/>
    </source>
</evidence>
<keyword evidence="6" id="KW-1185">Reference proteome</keyword>
<evidence type="ECO:0000256" key="2">
    <source>
        <dbReference type="ARBA" id="ARBA00022980"/>
    </source>
</evidence>
<keyword evidence="3" id="KW-0687">Ribonucleoprotein</keyword>
<comment type="similarity">
    <text evidence="1">Belongs to the universal ribosomal protein uS7 family.</text>
</comment>
<name>A0AA39KUA3_9HYME</name>
<dbReference type="EMBL" id="JAQQBS010000002">
    <property type="protein sequence ID" value="KAK0173876.1"/>
    <property type="molecule type" value="Genomic_DNA"/>
</dbReference>
<evidence type="ECO:0000256" key="3">
    <source>
        <dbReference type="ARBA" id="ARBA00023274"/>
    </source>
</evidence>
<evidence type="ECO:0000259" key="4">
    <source>
        <dbReference type="Pfam" id="PF00177"/>
    </source>
</evidence>
<protein>
    <recommendedName>
        <fullName evidence="4">Small ribosomal subunit protein uS7 domain-containing protein</fullName>
    </recommendedName>
</protein>
<reference evidence="5" key="1">
    <citation type="journal article" date="2023" name="bioRxiv">
        <title>Scaffold-level genome assemblies of two parasitoid biocontrol wasps reveal the parthenogenesis mechanism and an associated novel virus.</title>
        <authorList>
            <person name="Inwood S."/>
            <person name="Skelly J."/>
            <person name="Guhlin J."/>
            <person name="Harrop T."/>
            <person name="Goldson S."/>
            <person name="Dearden P."/>
        </authorList>
    </citation>
    <scope>NUCLEOTIDE SEQUENCE</scope>
    <source>
        <strain evidence="5">Irish</strain>
        <tissue evidence="5">Whole body</tissue>
    </source>
</reference>